<keyword evidence="1" id="KW-0812">Transmembrane</keyword>
<dbReference type="AlphaFoldDB" id="A0A6I0EUF9"/>
<comment type="caution">
    <text evidence="2">The sequence shown here is derived from an EMBL/GenBank/DDBJ whole genome shotgun (WGS) entry which is preliminary data.</text>
</comment>
<reference evidence="2 3" key="1">
    <citation type="submission" date="2019-10" db="EMBL/GenBank/DDBJ databases">
        <title>Whole-genome sequence of the extremophile Heliorestis acidaminivorans DSM 24790.</title>
        <authorList>
            <person name="Kyndt J.A."/>
            <person name="Meyer T.E."/>
        </authorList>
    </citation>
    <scope>NUCLEOTIDE SEQUENCE [LARGE SCALE GENOMIC DNA]</scope>
    <source>
        <strain evidence="2 3">DSM 24790</strain>
    </source>
</reference>
<evidence type="ECO:0000313" key="2">
    <source>
        <dbReference type="EMBL" id="KAB2951368.1"/>
    </source>
</evidence>
<proteinExistence type="predicted"/>
<accession>A0A6I0EUF9</accession>
<keyword evidence="1" id="KW-1133">Transmembrane helix</keyword>
<organism evidence="2 3">
    <name type="scientific">Heliorestis acidaminivorans</name>
    <dbReference type="NCBI Taxonomy" id="553427"/>
    <lineage>
        <taxon>Bacteria</taxon>
        <taxon>Bacillati</taxon>
        <taxon>Bacillota</taxon>
        <taxon>Clostridia</taxon>
        <taxon>Eubacteriales</taxon>
        <taxon>Heliobacteriaceae</taxon>
        <taxon>Heliorestis</taxon>
    </lineage>
</organism>
<name>A0A6I0EUF9_9FIRM</name>
<dbReference type="Proteomes" id="UP000468766">
    <property type="component" value="Unassembled WGS sequence"/>
</dbReference>
<keyword evidence="1" id="KW-0472">Membrane</keyword>
<dbReference type="EMBL" id="WBXO01000012">
    <property type="protein sequence ID" value="KAB2951368.1"/>
    <property type="molecule type" value="Genomic_DNA"/>
</dbReference>
<evidence type="ECO:0000256" key="1">
    <source>
        <dbReference type="SAM" id="Phobius"/>
    </source>
</evidence>
<dbReference type="Pfam" id="PF14345">
    <property type="entry name" value="GDYXXLXY"/>
    <property type="match status" value="1"/>
</dbReference>
<evidence type="ECO:0000313" key="3">
    <source>
        <dbReference type="Proteomes" id="UP000468766"/>
    </source>
</evidence>
<sequence>MVSKFHQGALKFGGAVFLQVLILLTLAWTPFMVEYKGEEVFIETVPVDPRHIFMGDYVDLRYTISELDLLNIDHDLDNWTGEHYGGSFPVYVVVAKKGIAHEAIGVYREKPVIAPEQVLLRGKISSFTYIPQWIVDEEKEMNIQPIHRIGIDYGLEHFYVPEGTGIYYEDLIRNNQQVYGIAKVYQGRSVLVDLYVKKE</sequence>
<keyword evidence="3" id="KW-1185">Reference proteome</keyword>
<dbReference type="OrthoDB" id="4868247at2"/>
<gene>
    <name evidence="2" type="ORF">F9B85_12355</name>
</gene>
<feature type="transmembrane region" description="Helical" evidence="1">
    <location>
        <begin position="12"/>
        <end position="33"/>
    </location>
</feature>
<protein>
    <submittedName>
        <fullName evidence="2">GDYXXLXY domain-containing protein</fullName>
    </submittedName>
</protein>
<dbReference type="InterPro" id="IPR025833">
    <property type="entry name" value="GDYXXLXY"/>
</dbReference>